<dbReference type="OrthoDB" id="9759607at2"/>
<keyword evidence="1" id="KW-0472">Membrane</keyword>
<reference evidence="2" key="1">
    <citation type="thesis" date="2015" institute="Rutgers" country="The State University of New Jersey, 14 College Farm Rd., New Brunswick, NJ, USA">
        <title>Ammonia toxicity in bacteria and its implications for treatment of and resource recovery from highly nitrogenous organic wastes.</title>
        <authorList>
            <person name="Luther A.K."/>
        </authorList>
    </citation>
    <scope>NUCLEOTIDE SEQUENCE</scope>
    <source>
        <strain evidence="2">RT-10B</strain>
    </source>
</reference>
<gene>
    <name evidence="2" type="ORF">UF10_08665</name>
</gene>
<keyword evidence="1" id="KW-1133">Transmembrane helix</keyword>
<evidence type="ECO:0000256" key="1">
    <source>
        <dbReference type="SAM" id="Phobius"/>
    </source>
</evidence>
<evidence type="ECO:0000313" key="2">
    <source>
        <dbReference type="EMBL" id="PSJ30918.1"/>
    </source>
</evidence>
<dbReference type="AlphaFoldDB" id="A0A2P7PYY6"/>
<proteinExistence type="predicted"/>
<sequence>MKRFYPLIKFVVFLTVLIFAFVKIDPFSRLENDPVDILNQDNLAKNVDIDTISPSSIKYSEHLKDKHGSVNRIVFNEEKGILRIVYYSTSHTEGQTELRNFAYQSSDILENLRKNPKIDSIEFSQEISMGDGKTVENAIYAYFDRSNFDSINYLKWKEDIREKDNFMLFFNKSNKYMVDSDLIRDLKEDAVKIMDYKNMMK</sequence>
<protein>
    <submittedName>
        <fullName evidence="2">Uncharacterized protein</fullName>
    </submittedName>
</protein>
<comment type="caution">
    <text evidence="2">The sequence shown here is derived from an EMBL/GenBank/DDBJ whole genome shotgun (WGS) entry which is preliminary data.</text>
</comment>
<evidence type="ECO:0000313" key="3">
    <source>
        <dbReference type="Proteomes" id="UP000241434"/>
    </source>
</evidence>
<name>A0A2P7PYY6_9FIRM</name>
<keyword evidence="3" id="KW-1185">Reference proteome</keyword>
<dbReference type="EMBL" id="JYGE01000007">
    <property type="protein sequence ID" value="PSJ30918.1"/>
    <property type="molecule type" value="Genomic_DNA"/>
</dbReference>
<feature type="transmembrane region" description="Helical" evidence="1">
    <location>
        <begin position="7"/>
        <end position="24"/>
    </location>
</feature>
<keyword evidence="1" id="KW-0812">Transmembrane</keyword>
<dbReference type="Proteomes" id="UP000241434">
    <property type="component" value="Unassembled WGS sequence"/>
</dbReference>
<organism evidence="2 3">
    <name type="scientific">Peptostreptococcus russellii</name>
    <dbReference type="NCBI Taxonomy" id="215200"/>
    <lineage>
        <taxon>Bacteria</taxon>
        <taxon>Bacillati</taxon>
        <taxon>Bacillota</taxon>
        <taxon>Clostridia</taxon>
        <taxon>Peptostreptococcales</taxon>
        <taxon>Peptostreptococcaceae</taxon>
        <taxon>Peptostreptococcus</taxon>
    </lineage>
</organism>
<accession>A0A2P7PYY6</accession>
<dbReference type="RefSeq" id="WP_106777413.1">
    <property type="nucleotide sequence ID" value="NZ_JYGE01000007.1"/>
</dbReference>